<keyword evidence="1" id="KW-0805">Transcription regulation</keyword>
<feature type="region of interest" description="Disordered" evidence="4">
    <location>
        <begin position="342"/>
        <end position="363"/>
    </location>
</feature>
<dbReference type="PROSITE" id="PS01124">
    <property type="entry name" value="HTH_ARAC_FAMILY_2"/>
    <property type="match status" value="1"/>
</dbReference>
<keyword evidence="5" id="KW-1133">Transmembrane helix</keyword>
<dbReference type="PANTHER" id="PTHR43280:SF29">
    <property type="entry name" value="ARAC-FAMILY TRANSCRIPTIONAL REGULATOR"/>
    <property type="match status" value="1"/>
</dbReference>
<sequence>MPEAAPFAAPFAAHLASMPAFPVPVFVAALLLYLLLRLILRGEGNGWQRALVGLAAMQSLIVAGTQFYGIEALRPVQPVTATLVPVAAFLAFLASAVRPVDPARDWVHLGAPVFTAFCLVFAPVTLDAAIVLVFVAYALALLLAMRGGADALPRIRLESGGPSLTAWRLLALLLLGSALSDLAITIADLAGAIAWRGAIVSLTSSLLLLALGLAGLERAGDEPEDEPGVPSEPSGPASDPATAEADRALVERARSLLRAQNLAADPDLTLARLARRLGVPAKALSVAVNRAEGRNVSQFVNAFRVEAACAALAAGAPVTQAMLDSGFRTKSNFNREFRRITGASPTDWRAARPAPVTADPPRT</sequence>
<feature type="transmembrane region" description="Helical" evidence="5">
    <location>
        <begin position="20"/>
        <end position="39"/>
    </location>
</feature>
<proteinExistence type="predicted"/>
<evidence type="ECO:0000256" key="4">
    <source>
        <dbReference type="SAM" id="MobiDB-lite"/>
    </source>
</evidence>
<evidence type="ECO:0000259" key="6">
    <source>
        <dbReference type="PROSITE" id="PS01124"/>
    </source>
</evidence>
<accession>A0ABS5R2B9</accession>
<feature type="transmembrane region" description="Helical" evidence="5">
    <location>
        <begin position="166"/>
        <end position="187"/>
    </location>
</feature>
<gene>
    <name evidence="7" type="ORF">KIP89_01670</name>
</gene>
<keyword evidence="2" id="KW-0238">DNA-binding</keyword>
<dbReference type="Pfam" id="PF12833">
    <property type="entry name" value="HTH_18"/>
    <property type="match status" value="1"/>
</dbReference>
<protein>
    <submittedName>
        <fullName evidence="7">AraC family transcriptional regulator</fullName>
    </submittedName>
</protein>
<organism evidence="7 8">
    <name type="scientific">Ancylobacter radicis</name>
    <dbReference type="NCBI Taxonomy" id="2836179"/>
    <lineage>
        <taxon>Bacteria</taxon>
        <taxon>Pseudomonadati</taxon>
        <taxon>Pseudomonadota</taxon>
        <taxon>Alphaproteobacteria</taxon>
        <taxon>Hyphomicrobiales</taxon>
        <taxon>Xanthobacteraceae</taxon>
        <taxon>Ancylobacter</taxon>
    </lineage>
</organism>
<feature type="transmembrane region" description="Helical" evidence="5">
    <location>
        <begin position="51"/>
        <end position="70"/>
    </location>
</feature>
<keyword evidence="5" id="KW-0812">Transmembrane</keyword>
<evidence type="ECO:0000256" key="2">
    <source>
        <dbReference type="ARBA" id="ARBA00023125"/>
    </source>
</evidence>
<feature type="transmembrane region" description="Helical" evidence="5">
    <location>
        <begin position="106"/>
        <end position="122"/>
    </location>
</feature>
<feature type="transmembrane region" description="Helical" evidence="5">
    <location>
        <begin position="193"/>
        <end position="216"/>
    </location>
</feature>
<dbReference type="RefSeq" id="WP_213753688.1">
    <property type="nucleotide sequence ID" value="NZ_JAHCQH010000005.1"/>
</dbReference>
<keyword evidence="5" id="KW-0472">Membrane</keyword>
<evidence type="ECO:0000256" key="3">
    <source>
        <dbReference type="ARBA" id="ARBA00023163"/>
    </source>
</evidence>
<feature type="region of interest" description="Disordered" evidence="4">
    <location>
        <begin position="219"/>
        <end position="244"/>
    </location>
</feature>
<dbReference type="Gene3D" id="1.10.10.60">
    <property type="entry name" value="Homeodomain-like"/>
    <property type="match status" value="1"/>
</dbReference>
<evidence type="ECO:0000256" key="1">
    <source>
        <dbReference type="ARBA" id="ARBA00023015"/>
    </source>
</evidence>
<name>A0ABS5R2B9_9HYPH</name>
<evidence type="ECO:0000313" key="7">
    <source>
        <dbReference type="EMBL" id="MBS9475813.1"/>
    </source>
</evidence>
<evidence type="ECO:0000313" key="8">
    <source>
        <dbReference type="Proteomes" id="UP001166585"/>
    </source>
</evidence>
<dbReference type="InterPro" id="IPR009057">
    <property type="entry name" value="Homeodomain-like_sf"/>
</dbReference>
<feature type="transmembrane region" description="Helical" evidence="5">
    <location>
        <begin position="76"/>
        <end position="94"/>
    </location>
</feature>
<keyword evidence="3" id="KW-0804">Transcription</keyword>
<keyword evidence="8" id="KW-1185">Reference proteome</keyword>
<dbReference type="Proteomes" id="UP001166585">
    <property type="component" value="Unassembled WGS sequence"/>
</dbReference>
<reference evidence="7" key="1">
    <citation type="submission" date="2021-05" db="EMBL/GenBank/DDBJ databases">
        <authorList>
            <person name="Sun Q."/>
            <person name="Inoue M."/>
        </authorList>
    </citation>
    <scope>NUCLEOTIDE SEQUENCE</scope>
    <source>
        <strain evidence="7">VKM B-3255</strain>
    </source>
</reference>
<dbReference type="PANTHER" id="PTHR43280">
    <property type="entry name" value="ARAC-FAMILY TRANSCRIPTIONAL REGULATOR"/>
    <property type="match status" value="1"/>
</dbReference>
<evidence type="ECO:0000256" key="5">
    <source>
        <dbReference type="SAM" id="Phobius"/>
    </source>
</evidence>
<dbReference type="EMBL" id="JAHCQH010000005">
    <property type="protein sequence ID" value="MBS9475813.1"/>
    <property type="molecule type" value="Genomic_DNA"/>
</dbReference>
<dbReference type="InterPro" id="IPR018060">
    <property type="entry name" value="HTH_AraC"/>
</dbReference>
<dbReference type="SMART" id="SM00342">
    <property type="entry name" value="HTH_ARAC"/>
    <property type="match status" value="1"/>
</dbReference>
<comment type="caution">
    <text evidence="7">The sequence shown here is derived from an EMBL/GenBank/DDBJ whole genome shotgun (WGS) entry which is preliminary data.</text>
</comment>
<dbReference type="SUPFAM" id="SSF46689">
    <property type="entry name" value="Homeodomain-like"/>
    <property type="match status" value="1"/>
</dbReference>
<feature type="domain" description="HTH araC/xylS-type" evidence="6">
    <location>
        <begin position="251"/>
        <end position="351"/>
    </location>
</feature>